<name>A0ABS3VMI7_MICEH</name>
<proteinExistence type="predicted"/>
<dbReference type="InterPro" id="IPR002938">
    <property type="entry name" value="FAD-bd"/>
</dbReference>
<comment type="caution">
    <text evidence="2">The sequence shown here is derived from an EMBL/GenBank/DDBJ whole genome shotgun (WGS) entry which is preliminary data.</text>
</comment>
<evidence type="ECO:0000313" key="2">
    <source>
        <dbReference type="EMBL" id="MBO4205742.1"/>
    </source>
</evidence>
<evidence type="ECO:0000259" key="1">
    <source>
        <dbReference type="Pfam" id="PF01494"/>
    </source>
</evidence>
<sequence>MTAMEHDADVIVVGAGPGGSATAYHLARHGVRVLLLEKTEFPREKVCGDGLTPRAVKQLVSMGVDTSPEAGWLHNRGLRVIGGGIRLELDWPELASFPSYGLVRTRLDFDDLLAKRAVAVGAELRTGVNVMSPVLDATGRVVGVNAEVGPDKVPTAFHAPLVVAADGVSGRFPLALGLAKREDRPIGVAVRRYYRSPAKHDDNYLESWLELRSKENPDKLLPGYGWIFGMGDGRVNVGLGVLNSSSAFGKTNYRRLLTDWLATTPEDWGMTDDANADGPILGAALPMGFNRVPHYTRGVLLVGDSGGMVNPFNGEGIAYAMESGALAAEVVAQALARPAGAERERALAQYPAELKARYGGYYRLGGIFVKLIGRPEIMRIATRHGMPHPTLMRFVLKLLANLTDPRGGDAMDRVINAMTKVAPAV</sequence>
<dbReference type="InterPro" id="IPR036188">
    <property type="entry name" value="FAD/NAD-bd_sf"/>
</dbReference>
<dbReference type="PANTHER" id="PTHR42685">
    <property type="entry name" value="GERANYLGERANYL DIPHOSPHATE REDUCTASE"/>
    <property type="match status" value="1"/>
</dbReference>
<reference evidence="2 3" key="1">
    <citation type="submission" date="2019-12" db="EMBL/GenBank/DDBJ databases">
        <title>Whole genome sequencing of endophytic Actinobacterium Micromonospora sp. MPMI6T.</title>
        <authorList>
            <person name="Evv R."/>
            <person name="Podile A.R."/>
        </authorList>
    </citation>
    <scope>NUCLEOTIDE SEQUENCE [LARGE SCALE GENOMIC DNA]</scope>
    <source>
        <strain evidence="2 3">MPMI6</strain>
    </source>
</reference>
<dbReference type="Proteomes" id="UP000823521">
    <property type="component" value="Unassembled WGS sequence"/>
</dbReference>
<dbReference type="PANTHER" id="PTHR42685:SF22">
    <property type="entry name" value="CONDITIONED MEDIUM FACTOR RECEPTOR 1"/>
    <property type="match status" value="1"/>
</dbReference>
<dbReference type="InterPro" id="IPR050407">
    <property type="entry name" value="Geranylgeranyl_reductase"/>
</dbReference>
<dbReference type="EMBL" id="WVUH01000035">
    <property type="protein sequence ID" value="MBO4205742.1"/>
    <property type="molecule type" value="Genomic_DNA"/>
</dbReference>
<dbReference type="SUPFAM" id="SSF51905">
    <property type="entry name" value="FAD/NAD(P)-binding domain"/>
    <property type="match status" value="1"/>
</dbReference>
<dbReference type="PRINTS" id="PR00420">
    <property type="entry name" value="RNGMNOXGNASE"/>
</dbReference>
<keyword evidence="3" id="KW-1185">Reference proteome</keyword>
<dbReference type="Gene3D" id="3.50.50.60">
    <property type="entry name" value="FAD/NAD(P)-binding domain"/>
    <property type="match status" value="1"/>
</dbReference>
<dbReference type="RefSeq" id="WP_208812019.1">
    <property type="nucleotide sequence ID" value="NZ_WVUH01000035.1"/>
</dbReference>
<evidence type="ECO:0000313" key="3">
    <source>
        <dbReference type="Proteomes" id="UP000823521"/>
    </source>
</evidence>
<dbReference type="Pfam" id="PF01494">
    <property type="entry name" value="FAD_binding_3"/>
    <property type="match status" value="1"/>
</dbReference>
<dbReference type="NCBIfam" id="TIGR02032">
    <property type="entry name" value="GG-red-SF"/>
    <property type="match status" value="1"/>
</dbReference>
<organism evidence="2 3">
    <name type="scientific">Micromonospora echinofusca</name>
    <dbReference type="NCBI Taxonomy" id="47858"/>
    <lineage>
        <taxon>Bacteria</taxon>
        <taxon>Bacillati</taxon>
        <taxon>Actinomycetota</taxon>
        <taxon>Actinomycetes</taxon>
        <taxon>Micromonosporales</taxon>
        <taxon>Micromonosporaceae</taxon>
        <taxon>Micromonospora</taxon>
    </lineage>
</organism>
<accession>A0ABS3VMI7</accession>
<gene>
    <name evidence="2" type="ORF">GSF22_06935</name>
</gene>
<feature type="domain" description="FAD-binding" evidence="1">
    <location>
        <begin position="7"/>
        <end position="179"/>
    </location>
</feature>
<protein>
    <submittedName>
        <fullName evidence="2">Geranylgeranyl reductase family protein</fullName>
    </submittedName>
</protein>
<dbReference type="InterPro" id="IPR011777">
    <property type="entry name" value="Geranylgeranyl_Rdtase_fam"/>
</dbReference>